<dbReference type="FunFam" id="3.40.50.11340:FF:000003">
    <property type="entry name" value="Galactoside 2-alpha-L-fucosyltransferase"/>
    <property type="match status" value="1"/>
</dbReference>
<organism evidence="9">
    <name type="scientific">Aegilops tauschii</name>
    <name type="common">Tausch's goatgrass</name>
    <name type="synonym">Aegilops squarrosa</name>
    <dbReference type="NCBI Taxonomy" id="37682"/>
    <lineage>
        <taxon>Eukaryota</taxon>
        <taxon>Viridiplantae</taxon>
        <taxon>Streptophyta</taxon>
        <taxon>Embryophyta</taxon>
        <taxon>Tracheophyta</taxon>
        <taxon>Spermatophyta</taxon>
        <taxon>Magnoliopsida</taxon>
        <taxon>Liliopsida</taxon>
        <taxon>Poales</taxon>
        <taxon>Poaceae</taxon>
        <taxon>BOP clade</taxon>
        <taxon>Pooideae</taxon>
        <taxon>Triticodae</taxon>
        <taxon>Triticeae</taxon>
        <taxon>Triticinae</taxon>
        <taxon>Aegilops</taxon>
    </lineage>
</organism>
<dbReference type="EC" id="2.4.1.-" evidence="6"/>
<comment type="similarity">
    <text evidence="1 6">Belongs to the glycosyltransferase 37 family.</text>
</comment>
<evidence type="ECO:0000256" key="7">
    <source>
        <dbReference type="SAM" id="MobiDB-lite"/>
    </source>
</evidence>
<evidence type="ECO:0000313" key="9">
    <source>
        <dbReference type="EnsemblPlants" id="EMT33789"/>
    </source>
</evidence>
<evidence type="ECO:0000259" key="8">
    <source>
        <dbReference type="Pfam" id="PF08414"/>
    </source>
</evidence>
<dbReference type="GO" id="GO:0008107">
    <property type="term" value="F:galactoside 2-alpha-L-fucosyltransferase activity"/>
    <property type="evidence" value="ECO:0007669"/>
    <property type="project" value="InterPro"/>
</dbReference>
<keyword evidence="2 6" id="KW-0328">Glycosyltransferase</keyword>
<keyword evidence="4" id="KW-0325">Glycoprotein</keyword>
<comment type="subcellular location">
    <subcellularLocation>
        <location evidence="6">Golgi apparatus</location>
        <location evidence="6">Golgi stack membrane</location>
        <topology evidence="6">Single-pass type II membrane protein</topology>
    </subcellularLocation>
</comment>
<reference evidence="9" key="1">
    <citation type="submission" date="2015-06" db="UniProtKB">
        <authorList>
            <consortium name="EnsemblPlants"/>
        </authorList>
    </citation>
    <scope>IDENTIFICATION</scope>
</reference>
<name>N1R4X1_AEGTA</name>
<protein>
    <recommendedName>
        <fullName evidence="6">Fucosyltransferase</fullName>
        <ecNumber evidence="6">2.4.1.-</ecNumber>
    </recommendedName>
</protein>
<dbReference type="GO" id="GO:0071555">
    <property type="term" value="P:cell wall organization"/>
    <property type="evidence" value="ECO:0007669"/>
    <property type="project" value="UniProtKB-UniRule"/>
</dbReference>
<keyword evidence="6" id="KW-0333">Golgi apparatus</keyword>
<feature type="region of interest" description="Disordered" evidence="7">
    <location>
        <begin position="25"/>
        <end position="52"/>
    </location>
</feature>
<evidence type="ECO:0000256" key="2">
    <source>
        <dbReference type="ARBA" id="ARBA00022676"/>
    </source>
</evidence>
<feature type="compositionally biased region" description="Basic and acidic residues" evidence="7">
    <location>
        <begin position="34"/>
        <end position="52"/>
    </location>
</feature>
<dbReference type="GO" id="GO:0004601">
    <property type="term" value="F:peroxidase activity"/>
    <property type="evidence" value="ECO:0007669"/>
    <property type="project" value="InterPro"/>
</dbReference>
<dbReference type="PANTHER" id="PTHR31889">
    <property type="entry name" value="FUCOSYLTRANSFERASE 2-RELATED"/>
    <property type="match status" value="1"/>
</dbReference>
<comment type="function">
    <text evidence="6">May be involved in cell wall biosynthesis.</text>
</comment>
<dbReference type="EnsemblPlants" id="EMT33789">
    <property type="protein sequence ID" value="EMT33789"/>
    <property type="gene ID" value="F775_21116"/>
</dbReference>
<accession>N1R4X1</accession>
<dbReference type="GO" id="GO:0032580">
    <property type="term" value="C:Golgi cisterna membrane"/>
    <property type="evidence" value="ECO:0007669"/>
    <property type="project" value="UniProtKB-SubCell"/>
</dbReference>
<evidence type="ECO:0000256" key="5">
    <source>
        <dbReference type="ARBA" id="ARBA00023316"/>
    </source>
</evidence>
<keyword evidence="3 6" id="KW-0808">Transferase</keyword>
<evidence type="ECO:0000256" key="1">
    <source>
        <dbReference type="ARBA" id="ARBA00010481"/>
    </source>
</evidence>
<feature type="domain" description="NADPH oxidase Respiratory burst" evidence="8">
    <location>
        <begin position="532"/>
        <end position="585"/>
    </location>
</feature>
<dbReference type="GO" id="GO:0042546">
    <property type="term" value="P:cell wall biogenesis"/>
    <property type="evidence" value="ECO:0007669"/>
    <property type="project" value="InterPro"/>
</dbReference>
<dbReference type="PANTHER" id="PTHR31889:SF38">
    <property type="entry name" value="FUCOSYLTRANSFERASE"/>
    <property type="match status" value="1"/>
</dbReference>
<dbReference type="GO" id="GO:0009969">
    <property type="term" value="P:xyloglucan biosynthetic process"/>
    <property type="evidence" value="ECO:0007669"/>
    <property type="project" value="TreeGrafter"/>
</dbReference>
<dbReference type="GO" id="GO:0050664">
    <property type="term" value="F:oxidoreductase activity, acting on NAD(P)H, oxygen as acceptor"/>
    <property type="evidence" value="ECO:0007669"/>
    <property type="project" value="InterPro"/>
</dbReference>
<evidence type="ECO:0000256" key="3">
    <source>
        <dbReference type="ARBA" id="ARBA00022679"/>
    </source>
</evidence>
<keyword evidence="5 6" id="KW-0961">Cell wall biogenesis/degradation</keyword>
<dbReference type="Pfam" id="PF08414">
    <property type="entry name" value="NADPH_Ox"/>
    <property type="match status" value="1"/>
</dbReference>
<dbReference type="ExpressionAtlas" id="N1R4X1">
    <property type="expression patterns" value="baseline"/>
</dbReference>
<proteinExistence type="inferred from homology"/>
<dbReference type="Gene3D" id="3.40.50.11340">
    <property type="match status" value="1"/>
</dbReference>
<dbReference type="Pfam" id="PF03254">
    <property type="entry name" value="XG_FTase"/>
    <property type="match status" value="1"/>
</dbReference>
<dbReference type="Gene3D" id="1.10.238.10">
    <property type="entry name" value="EF-hand"/>
    <property type="match status" value="1"/>
</dbReference>
<dbReference type="InterPro" id="IPR004938">
    <property type="entry name" value="XG_FTase"/>
</dbReference>
<dbReference type="AlphaFoldDB" id="N1R4X1"/>
<evidence type="ECO:0000256" key="4">
    <source>
        <dbReference type="ARBA" id="ARBA00023180"/>
    </source>
</evidence>
<evidence type="ECO:0000256" key="6">
    <source>
        <dbReference type="RuleBase" id="RU367004"/>
    </source>
</evidence>
<dbReference type="InterPro" id="IPR013623">
    <property type="entry name" value="NADPH_Ox"/>
</dbReference>
<sequence>MAFSAGAGLLPSALQGVQFVQKPVDAAPSPVHAAPDRDKPAPSPRRDQDDRLLGGLLSPAFDDYSCRSRYASPSLYRRPSPFRPSSHLVARLRRYEARHRRCGPGSPLFGEAVEHLRSGRNAARSECQYTVWTPFNGLGNRMLALASTFLHALLTDRVLLVHAPHEFDGLFCEPFPGSSWTLPAGFPIADFDGTFTMLSPTSYKNMKKAGTINGGENPNVTAETLPAYVFLDLIQSYTGAAFCEADQRVLAKFNWMVVKSDVYFATAFFLMPVYRRELARLFPEKEAAFHHLARYLFHPSNDVWAIVREFHEAYLAGADERIGLQVRVFPELPVPFETMYGQIMRCSEQEGLLPKVAERNAAAARNTSAVSSPDGRKTKLTSILVTSLSPEYYERIRGVYQANRAETGGYVAVHQPSHDGVQHTEARGHNQRALAEIYLLSFCDRIVTTAVSTFGQPHQIGQGLTSKFLGLRYPNSAEYMIQIAQTKMLWKLRRFKQQQATKTTWFRDNDEVVEITLDASACGGCVADTRKRYNRSKSNAAVALKGSQFVTAKVADDGTADVEKSFNHLHVDGVLLRSRFGKCIGR</sequence>